<name>A0A7K1FQV9_9ACTN</name>
<feature type="domain" description="CdaR GGDEF-like" evidence="4">
    <location>
        <begin position="306"/>
        <end position="420"/>
    </location>
</feature>
<evidence type="ECO:0000259" key="3">
    <source>
        <dbReference type="Pfam" id="PF13556"/>
    </source>
</evidence>
<dbReference type="Gene3D" id="1.10.10.2840">
    <property type="entry name" value="PucR C-terminal helix-turn-helix domain"/>
    <property type="match status" value="1"/>
</dbReference>
<evidence type="ECO:0000259" key="2">
    <source>
        <dbReference type="Pfam" id="PF07905"/>
    </source>
</evidence>
<keyword evidence="6" id="KW-1185">Reference proteome</keyword>
<feature type="domain" description="Purine catabolism PurC-like" evidence="2">
    <location>
        <begin position="28"/>
        <end position="145"/>
    </location>
</feature>
<dbReference type="Proteomes" id="UP000460221">
    <property type="component" value="Unassembled WGS sequence"/>
</dbReference>
<dbReference type="InterPro" id="IPR012914">
    <property type="entry name" value="PucR_dom"/>
</dbReference>
<dbReference type="EMBL" id="WLYK01000005">
    <property type="protein sequence ID" value="MTD15174.1"/>
    <property type="molecule type" value="Genomic_DNA"/>
</dbReference>
<evidence type="ECO:0000313" key="5">
    <source>
        <dbReference type="EMBL" id="MTD15174.1"/>
    </source>
</evidence>
<gene>
    <name evidence="5" type="ORF">GIS00_14620</name>
</gene>
<dbReference type="InterPro" id="IPR025736">
    <property type="entry name" value="PucR_C-HTH_dom"/>
</dbReference>
<dbReference type="AlphaFoldDB" id="A0A7K1FQV9"/>
<reference evidence="5 6" key="1">
    <citation type="submission" date="2019-11" db="EMBL/GenBank/DDBJ databases">
        <authorList>
            <person name="Jiang L.-Q."/>
        </authorList>
    </citation>
    <scope>NUCLEOTIDE SEQUENCE [LARGE SCALE GENOMIC DNA]</scope>
    <source>
        <strain evidence="5 6">YIM 132087</strain>
    </source>
</reference>
<dbReference type="RefSeq" id="WP_154769128.1">
    <property type="nucleotide sequence ID" value="NZ_WLYK01000005.1"/>
</dbReference>
<evidence type="ECO:0000313" key="6">
    <source>
        <dbReference type="Proteomes" id="UP000460221"/>
    </source>
</evidence>
<comment type="similarity">
    <text evidence="1">Belongs to the CdaR family.</text>
</comment>
<dbReference type="Pfam" id="PF07905">
    <property type="entry name" value="PucR"/>
    <property type="match status" value="1"/>
</dbReference>
<sequence length="536" mass="56643">MATPARTATPPAAPRPRTVPGRLTVAGVLALPAAAAGRPMVLAGRAGLSAPVRWLHVSELTDVEGLFHGGELVLTTGLALPDDPGQCRAYVDALAKQRVVGLVLELGRRLSRAPDALVAACARAVLPLIVIRREVPFVDLVEAAQRVLLDERTAVEQAVADARERFTALCLAEASVDEIVSAAAALTGGQVVFADPRRRVLALDADNGPVELLLARWRRRSGSAPVDDRTTVDPHTGTVATPVVVRGRIRGQLLLFAASPGPADEEILEQAAAALTLRLLAGRDDGPVTTARTAVLADLLSGDVRATSVAVARAAALGVELRDRRFVPVLVDGIGADPTDRIHQAAQRSGLDVLVGPQSAARWVVLVLLRRDQDESGIDVLAATLHGRRNARELVIAAGTATADLGDLPAALAEATDVADAVRLGPPGPPRCHRVDDLRLRGVLTLLRDEPRLRAFAARSLGPLLQRDARDGGDLVATLAGYLDVRGNKARAARLLGISRPTLYERLARITRLLRVDVEDPETMTSLHAAIMLAGR</sequence>
<comment type="caution">
    <text evidence="5">The sequence shown here is derived from an EMBL/GenBank/DDBJ whole genome shotgun (WGS) entry which is preliminary data.</text>
</comment>
<dbReference type="Pfam" id="PF13556">
    <property type="entry name" value="HTH_30"/>
    <property type="match status" value="1"/>
</dbReference>
<dbReference type="PANTHER" id="PTHR33744:SF1">
    <property type="entry name" value="DNA-BINDING TRANSCRIPTIONAL ACTIVATOR ADER"/>
    <property type="match status" value="1"/>
</dbReference>
<protein>
    <submittedName>
        <fullName evidence="5">PucR family transcriptional regulator</fullName>
    </submittedName>
</protein>
<dbReference type="InterPro" id="IPR041522">
    <property type="entry name" value="CdaR_GGDEF"/>
</dbReference>
<organism evidence="5 6">
    <name type="scientific">Nakamurella alba</name>
    <dbReference type="NCBI Taxonomy" id="2665158"/>
    <lineage>
        <taxon>Bacteria</taxon>
        <taxon>Bacillati</taxon>
        <taxon>Actinomycetota</taxon>
        <taxon>Actinomycetes</taxon>
        <taxon>Nakamurellales</taxon>
        <taxon>Nakamurellaceae</taxon>
        <taxon>Nakamurella</taxon>
    </lineage>
</organism>
<dbReference type="InterPro" id="IPR042070">
    <property type="entry name" value="PucR_C-HTH_sf"/>
</dbReference>
<dbReference type="PANTHER" id="PTHR33744">
    <property type="entry name" value="CARBOHYDRATE DIACID REGULATOR"/>
    <property type="match status" value="1"/>
</dbReference>
<feature type="domain" description="PucR C-terminal helix-turn-helix" evidence="3">
    <location>
        <begin position="475"/>
        <end position="532"/>
    </location>
</feature>
<evidence type="ECO:0000259" key="4">
    <source>
        <dbReference type="Pfam" id="PF17853"/>
    </source>
</evidence>
<dbReference type="InterPro" id="IPR051448">
    <property type="entry name" value="CdaR-like_regulators"/>
</dbReference>
<dbReference type="InterPro" id="IPR009057">
    <property type="entry name" value="Homeodomain-like_sf"/>
</dbReference>
<accession>A0A7K1FQV9</accession>
<dbReference type="SUPFAM" id="SSF46689">
    <property type="entry name" value="Homeodomain-like"/>
    <property type="match status" value="1"/>
</dbReference>
<dbReference type="Pfam" id="PF17853">
    <property type="entry name" value="GGDEF_2"/>
    <property type="match status" value="1"/>
</dbReference>
<evidence type="ECO:0000256" key="1">
    <source>
        <dbReference type="ARBA" id="ARBA00006754"/>
    </source>
</evidence>
<proteinExistence type="inferred from homology"/>